<gene>
    <name evidence="3" type="ORF">C0601_10100</name>
</gene>
<dbReference type="SUPFAM" id="SSF159713">
    <property type="entry name" value="Dhaf3308-like"/>
    <property type="match status" value="1"/>
</dbReference>
<dbReference type="Gene3D" id="3.30.390.100">
    <property type="match status" value="1"/>
</dbReference>
<dbReference type="Pfam" id="PF13938">
    <property type="entry name" value="DUF4213"/>
    <property type="match status" value="1"/>
</dbReference>
<reference evidence="3 4" key="1">
    <citation type="submission" date="2017-11" db="EMBL/GenBank/DDBJ databases">
        <title>Genome-resolved metagenomics identifies genetic mobility, metabolic interactions, and unexpected diversity in perchlorate-reducing communities.</title>
        <authorList>
            <person name="Barnum T.P."/>
            <person name="Figueroa I.A."/>
            <person name="Carlstrom C.I."/>
            <person name="Lucas L.N."/>
            <person name="Engelbrektson A.L."/>
            <person name="Coates J.D."/>
        </authorList>
    </citation>
    <scope>NUCLEOTIDE SEQUENCE [LARGE SCALE GENOMIC DNA]</scope>
    <source>
        <strain evidence="3">BM706</strain>
    </source>
</reference>
<accession>A0A2N5ZCT5</accession>
<dbReference type="Pfam" id="PF04016">
    <property type="entry name" value="DUF364"/>
    <property type="match status" value="1"/>
</dbReference>
<dbReference type="EMBL" id="PKTG01000114">
    <property type="protein sequence ID" value="PLX16459.1"/>
    <property type="molecule type" value="Genomic_DNA"/>
</dbReference>
<organism evidence="3 4">
    <name type="scientific">Muiribacterium halophilum</name>
    <dbReference type="NCBI Taxonomy" id="2053465"/>
    <lineage>
        <taxon>Bacteria</taxon>
        <taxon>Candidatus Muiribacteriota</taxon>
        <taxon>Candidatus Muiribacteriia</taxon>
        <taxon>Candidatus Muiribacteriales</taxon>
        <taxon>Candidatus Muiribacteriaceae</taxon>
        <taxon>Candidatus Muiribacterium</taxon>
    </lineage>
</organism>
<feature type="domain" description="DUF4213" evidence="2">
    <location>
        <begin position="6"/>
        <end position="94"/>
    </location>
</feature>
<dbReference type="Proteomes" id="UP000234857">
    <property type="component" value="Unassembled WGS sequence"/>
</dbReference>
<sequence length="252" mass="28562">MDKSVYKRLINEIDDKEIIIKDIFLFLNNVVVKSRNIGVAGTCKELPINSSKRKLFPKLSYFKNKTVEEIFDSLIDTENIIERSVLLAVINSCISIPEKYTEENSISIARRSFKEDSKISFIGHFPAADRLRKEGFDVNIIELEPKEGDIYYYESDHVLKNTDILFITGLTIINGTFNDILKKTKEDCIRVLMGPSVPLSPVFLELGIHIVGGSIVKDEEKMMEFWQCGGAGMRRAPKGALKVASLIDHQML</sequence>
<evidence type="ECO:0000313" key="4">
    <source>
        <dbReference type="Proteomes" id="UP000234857"/>
    </source>
</evidence>
<dbReference type="AlphaFoldDB" id="A0A2N5ZCT5"/>
<evidence type="ECO:0000259" key="2">
    <source>
        <dbReference type="Pfam" id="PF13938"/>
    </source>
</evidence>
<dbReference type="Gene3D" id="3.40.50.11590">
    <property type="match status" value="1"/>
</dbReference>
<evidence type="ECO:0000259" key="1">
    <source>
        <dbReference type="Pfam" id="PF04016"/>
    </source>
</evidence>
<dbReference type="InterPro" id="IPR025251">
    <property type="entry name" value="DUF4213"/>
</dbReference>
<comment type="caution">
    <text evidence="3">The sequence shown here is derived from an EMBL/GenBank/DDBJ whole genome shotgun (WGS) entry which is preliminary data.</text>
</comment>
<name>A0A2N5ZCT5_MUIH1</name>
<evidence type="ECO:0008006" key="5">
    <source>
        <dbReference type="Google" id="ProtNLM"/>
    </source>
</evidence>
<evidence type="ECO:0000313" key="3">
    <source>
        <dbReference type="EMBL" id="PLX16459.1"/>
    </source>
</evidence>
<proteinExistence type="predicted"/>
<protein>
    <recommendedName>
        <fullName evidence="5">Heavy-metal chelation domain-containing protein</fullName>
    </recommendedName>
</protein>
<dbReference type="InterPro" id="IPR007161">
    <property type="entry name" value="DUF364"/>
</dbReference>
<feature type="domain" description="Putative heavy-metal chelation" evidence="1">
    <location>
        <begin position="112"/>
        <end position="242"/>
    </location>
</feature>